<feature type="active site" description="Proton acceptor" evidence="6">
    <location>
        <position position="56"/>
    </location>
</feature>
<dbReference type="GO" id="GO:0046872">
    <property type="term" value="F:metal ion binding"/>
    <property type="evidence" value="ECO:0007669"/>
    <property type="project" value="UniProtKB-UniRule"/>
</dbReference>
<dbReference type="Pfam" id="PF20143">
    <property type="entry name" value="NAD_kinase_C"/>
    <property type="match status" value="1"/>
</dbReference>
<keyword evidence="4 6" id="KW-0520">NAD</keyword>
<dbReference type="AlphaFoldDB" id="A0A2X3MKR5"/>
<dbReference type="KEGG" id="bana:BARAN1_0721"/>
<dbReference type="OrthoDB" id="9774737at2"/>
<feature type="binding site" evidence="6">
    <location>
        <begin position="125"/>
        <end position="126"/>
    </location>
    <ligand>
        <name>NAD(+)</name>
        <dbReference type="ChEBI" id="CHEBI:57540"/>
    </ligand>
</feature>
<evidence type="ECO:0000313" key="8">
    <source>
        <dbReference type="Proteomes" id="UP000249818"/>
    </source>
</evidence>
<feature type="binding site" evidence="6">
    <location>
        <position position="61"/>
    </location>
    <ligand>
        <name>NAD(+)</name>
        <dbReference type="ChEBI" id="CHEBI:57540"/>
    </ligand>
</feature>
<dbReference type="GO" id="GO:0005524">
    <property type="term" value="F:ATP binding"/>
    <property type="evidence" value="ECO:0007669"/>
    <property type="project" value="UniProtKB-KW"/>
</dbReference>
<proteinExistence type="inferred from homology"/>
<dbReference type="Gene3D" id="3.40.50.10330">
    <property type="entry name" value="Probable inorganic polyphosphate/atp-NAD kinase, domain 1"/>
    <property type="match status" value="1"/>
</dbReference>
<feature type="binding site" evidence="6">
    <location>
        <position position="222"/>
    </location>
    <ligand>
        <name>NAD(+)</name>
        <dbReference type="ChEBI" id="CHEBI:57540"/>
    </ligand>
</feature>
<comment type="catalytic activity">
    <reaction evidence="5 6">
        <text>NAD(+) + ATP = ADP + NADP(+) + H(+)</text>
        <dbReference type="Rhea" id="RHEA:18629"/>
        <dbReference type="ChEBI" id="CHEBI:15378"/>
        <dbReference type="ChEBI" id="CHEBI:30616"/>
        <dbReference type="ChEBI" id="CHEBI:57540"/>
        <dbReference type="ChEBI" id="CHEBI:58349"/>
        <dbReference type="ChEBI" id="CHEBI:456216"/>
        <dbReference type="EC" id="2.7.1.23"/>
    </reaction>
</comment>
<evidence type="ECO:0000256" key="3">
    <source>
        <dbReference type="ARBA" id="ARBA00022857"/>
    </source>
</evidence>
<dbReference type="GO" id="GO:0005737">
    <property type="term" value="C:cytoplasm"/>
    <property type="evidence" value="ECO:0007669"/>
    <property type="project" value="UniProtKB-SubCell"/>
</dbReference>
<protein>
    <recommendedName>
        <fullName evidence="6">NAD kinase</fullName>
        <ecNumber evidence="6">2.7.1.23</ecNumber>
    </recommendedName>
    <alternativeName>
        <fullName evidence="6">ATP-dependent NAD kinase</fullName>
    </alternativeName>
</protein>
<dbReference type="GO" id="GO:0051287">
    <property type="term" value="F:NAD binding"/>
    <property type="evidence" value="ECO:0007669"/>
    <property type="project" value="UniProtKB-ARBA"/>
</dbReference>
<dbReference type="Gene3D" id="2.60.200.30">
    <property type="entry name" value="Probable inorganic polyphosphate/atp-NAD kinase, domain 2"/>
    <property type="match status" value="1"/>
</dbReference>
<dbReference type="GO" id="GO:0006741">
    <property type="term" value="P:NADP+ biosynthetic process"/>
    <property type="evidence" value="ECO:0007669"/>
    <property type="project" value="UniProtKB-UniRule"/>
</dbReference>
<keyword evidence="6" id="KW-0067">ATP-binding</keyword>
<comment type="similarity">
    <text evidence="6">Belongs to the NAD kinase family.</text>
</comment>
<evidence type="ECO:0000256" key="1">
    <source>
        <dbReference type="ARBA" id="ARBA00022679"/>
    </source>
</evidence>
<dbReference type="PANTHER" id="PTHR20275:SF0">
    <property type="entry name" value="NAD KINASE"/>
    <property type="match status" value="1"/>
</dbReference>
<dbReference type="EC" id="2.7.1.23" evidence="6"/>
<comment type="function">
    <text evidence="6">Involved in the regulation of the intracellular balance of NAD and NADP, and is a key enzyme in the biosynthesis of NADP. Catalyzes specifically the phosphorylation on 2'-hydroxyl of the adenosine moiety of NAD to yield NADP.</text>
</comment>
<keyword evidence="6" id="KW-0963">Cytoplasm</keyword>
<accession>A0A2X3MKR5</accession>
<dbReference type="GO" id="GO:0019674">
    <property type="term" value="P:NAD+ metabolic process"/>
    <property type="evidence" value="ECO:0007669"/>
    <property type="project" value="InterPro"/>
</dbReference>
<evidence type="ECO:0000256" key="2">
    <source>
        <dbReference type="ARBA" id="ARBA00022777"/>
    </source>
</evidence>
<evidence type="ECO:0000313" key="7">
    <source>
        <dbReference type="EMBL" id="SQD92745.1"/>
    </source>
</evidence>
<dbReference type="InterPro" id="IPR017437">
    <property type="entry name" value="ATP-NAD_kinase_PpnK-typ_C"/>
</dbReference>
<organism evidence="7 8">
    <name type="scientific">Candidatus Bipolaricaulis anaerobius</name>
    <dbReference type="NCBI Taxonomy" id="2026885"/>
    <lineage>
        <taxon>Bacteria</taxon>
        <taxon>Candidatus Bipolaricaulota</taxon>
        <taxon>Candidatus Bipolaricaulia</taxon>
        <taxon>Candidatus Bipolaricaulales</taxon>
        <taxon>Candidatus Bipolaricaulaceae</taxon>
        <taxon>Candidatus Bipolaricaulis</taxon>
    </lineage>
</organism>
<keyword evidence="2 6" id="KW-0418">Kinase</keyword>
<comment type="caution">
    <text evidence="6">Lacks conserved residue(s) required for the propagation of feature annotation.</text>
</comment>
<reference evidence="8" key="1">
    <citation type="submission" date="2018-05" db="EMBL/GenBank/DDBJ databases">
        <authorList>
            <person name="Hao L."/>
        </authorList>
    </citation>
    <scope>NUCLEOTIDE SEQUENCE [LARGE SCALE GENOMIC DNA]</scope>
</reference>
<sequence>MALRRVLFVPNLARPAAVAATERGLAWCCREGIAVATVPGKGAPSEADLVVAVGGDGTLLRAAALVYPHPTPVLAAHAGGLGFLAACDGEEIEGALDLVATGQYRVERRARLLAAGPGFVRSALNDAVAVGPDAERFTALEVAVDGEPALAVEGDGLIISTPTGSTAYALAAGGPVLAPSVAGLLLVPLAPHRLGVRPCLVPPQAQISIRLRRRGRLLLDGNSVCELEPEAMVNVTTAPAETLLVRLAGTGSFFTRLRGKLNLSD</sequence>
<dbReference type="EMBL" id="LS483254">
    <property type="protein sequence ID" value="SQD92745.1"/>
    <property type="molecule type" value="Genomic_DNA"/>
</dbReference>
<feature type="binding site" evidence="6">
    <location>
        <position position="155"/>
    </location>
    <ligand>
        <name>NAD(+)</name>
        <dbReference type="ChEBI" id="CHEBI:57540"/>
    </ligand>
</feature>
<dbReference type="Proteomes" id="UP000249818">
    <property type="component" value="Chromosome BARAN1"/>
</dbReference>
<evidence type="ECO:0000256" key="6">
    <source>
        <dbReference type="HAMAP-Rule" id="MF_00361"/>
    </source>
</evidence>
<feature type="binding site" evidence="6">
    <location>
        <begin position="56"/>
        <end position="57"/>
    </location>
    <ligand>
        <name>NAD(+)</name>
        <dbReference type="ChEBI" id="CHEBI:57540"/>
    </ligand>
</feature>
<name>A0A2X3MKR5_9BACT</name>
<gene>
    <name evidence="6" type="primary">nadK</name>
    <name evidence="7" type="ORF">BARAN1_0721</name>
</gene>
<dbReference type="PANTHER" id="PTHR20275">
    <property type="entry name" value="NAD KINASE"/>
    <property type="match status" value="1"/>
</dbReference>
<dbReference type="GO" id="GO:0003951">
    <property type="term" value="F:NAD+ kinase activity"/>
    <property type="evidence" value="ECO:0007669"/>
    <property type="project" value="UniProtKB-UniRule"/>
</dbReference>
<dbReference type="InterPro" id="IPR017438">
    <property type="entry name" value="ATP-NAD_kinase_N"/>
</dbReference>
<evidence type="ECO:0000256" key="5">
    <source>
        <dbReference type="ARBA" id="ARBA00047925"/>
    </source>
</evidence>
<comment type="subcellular location">
    <subcellularLocation>
        <location evidence="6">Cytoplasm</location>
    </subcellularLocation>
</comment>
<dbReference type="RefSeq" id="WP_157959438.1">
    <property type="nucleotide sequence ID" value="NZ_LS483254.1"/>
</dbReference>
<feature type="binding site" evidence="6">
    <location>
        <position position="190"/>
    </location>
    <ligand>
        <name>NAD(+)</name>
        <dbReference type="ChEBI" id="CHEBI:57540"/>
    </ligand>
</feature>
<comment type="cofactor">
    <cofactor evidence="6">
        <name>a divalent metal cation</name>
        <dbReference type="ChEBI" id="CHEBI:60240"/>
    </cofactor>
</comment>
<keyword evidence="1 6" id="KW-0808">Transferase</keyword>
<evidence type="ECO:0000256" key="4">
    <source>
        <dbReference type="ARBA" id="ARBA00023027"/>
    </source>
</evidence>
<dbReference type="InterPro" id="IPR002504">
    <property type="entry name" value="NADK"/>
</dbReference>
<dbReference type="HAMAP" id="MF_00361">
    <property type="entry name" value="NAD_kinase"/>
    <property type="match status" value="1"/>
</dbReference>
<dbReference type="SUPFAM" id="SSF111331">
    <property type="entry name" value="NAD kinase/diacylglycerol kinase-like"/>
    <property type="match status" value="1"/>
</dbReference>
<keyword evidence="8" id="KW-1185">Reference proteome</keyword>
<keyword evidence="3 6" id="KW-0521">NADP</keyword>
<dbReference type="InterPro" id="IPR016064">
    <property type="entry name" value="NAD/diacylglycerol_kinase_sf"/>
</dbReference>
<feature type="binding site" evidence="6">
    <location>
        <position position="136"/>
    </location>
    <ligand>
        <name>NAD(+)</name>
        <dbReference type="ChEBI" id="CHEBI:57540"/>
    </ligand>
</feature>
<keyword evidence="6" id="KW-0547">Nucleotide-binding</keyword>
<dbReference type="Pfam" id="PF01513">
    <property type="entry name" value="NAD_kinase"/>
    <property type="match status" value="1"/>
</dbReference>